<dbReference type="AlphaFoldDB" id="A0A4Y9NU44"/>
<keyword evidence="4" id="KW-0472">Membrane</keyword>
<dbReference type="InterPro" id="IPR037682">
    <property type="entry name" value="TonB_C"/>
</dbReference>
<dbReference type="InterPro" id="IPR006260">
    <property type="entry name" value="TonB/TolA_C"/>
</dbReference>
<reference evidence="6 7" key="1">
    <citation type="submission" date="2019-03" db="EMBL/GenBank/DDBJ databases">
        <title>Bradyrhizobium strains diversity.</title>
        <authorList>
            <person name="Urquiaga M.C.O."/>
            <person name="Hungria M."/>
            <person name="Delamuta J.R.M."/>
            <person name="Klepa M.S."/>
        </authorList>
    </citation>
    <scope>NUCLEOTIDE SEQUENCE [LARGE SCALE GENOMIC DNA]</scope>
    <source>
        <strain evidence="6 7">CNPSo 3426</strain>
    </source>
</reference>
<accession>A0A4Y9NU44</accession>
<gene>
    <name evidence="6" type="ORF">E4K64_27050</name>
</gene>
<dbReference type="GO" id="GO:0055085">
    <property type="term" value="P:transmembrane transport"/>
    <property type="evidence" value="ECO:0007669"/>
    <property type="project" value="InterPro"/>
</dbReference>
<dbReference type="GO" id="GO:0016020">
    <property type="term" value="C:membrane"/>
    <property type="evidence" value="ECO:0007669"/>
    <property type="project" value="UniProtKB-SubCell"/>
</dbReference>
<dbReference type="Gene3D" id="3.30.1150.10">
    <property type="match status" value="1"/>
</dbReference>
<dbReference type="SUPFAM" id="SSF74653">
    <property type="entry name" value="TolA/TonB C-terminal domain"/>
    <property type="match status" value="1"/>
</dbReference>
<keyword evidence="3" id="KW-1133">Transmembrane helix</keyword>
<organism evidence="6 7">
    <name type="scientific">Bradyrhizobium frederickii</name>
    <dbReference type="NCBI Taxonomy" id="2560054"/>
    <lineage>
        <taxon>Bacteria</taxon>
        <taxon>Pseudomonadati</taxon>
        <taxon>Pseudomonadota</taxon>
        <taxon>Alphaproteobacteria</taxon>
        <taxon>Hyphomicrobiales</taxon>
        <taxon>Nitrobacteraceae</taxon>
        <taxon>Bradyrhizobium</taxon>
    </lineage>
</organism>
<dbReference type="NCBIfam" id="TIGR01352">
    <property type="entry name" value="tonB_Cterm"/>
    <property type="match status" value="1"/>
</dbReference>
<evidence type="ECO:0000256" key="2">
    <source>
        <dbReference type="ARBA" id="ARBA00022692"/>
    </source>
</evidence>
<dbReference type="Pfam" id="PF03544">
    <property type="entry name" value="TonB_C"/>
    <property type="match status" value="1"/>
</dbReference>
<comment type="caution">
    <text evidence="6">The sequence shown here is derived from an EMBL/GenBank/DDBJ whole genome shotgun (WGS) entry which is preliminary data.</text>
</comment>
<dbReference type="EMBL" id="SPQS01000017">
    <property type="protein sequence ID" value="TFV71509.1"/>
    <property type="molecule type" value="Genomic_DNA"/>
</dbReference>
<keyword evidence="2" id="KW-0812">Transmembrane</keyword>
<evidence type="ECO:0000256" key="1">
    <source>
        <dbReference type="ARBA" id="ARBA00004167"/>
    </source>
</evidence>
<proteinExistence type="predicted"/>
<dbReference type="PROSITE" id="PS52015">
    <property type="entry name" value="TONB_CTD"/>
    <property type="match status" value="1"/>
</dbReference>
<comment type="subcellular location">
    <subcellularLocation>
        <location evidence="1">Membrane</location>
        <topology evidence="1">Single-pass membrane protein</topology>
    </subcellularLocation>
</comment>
<evidence type="ECO:0000313" key="7">
    <source>
        <dbReference type="Proteomes" id="UP000297700"/>
    </source>
</evidence>
<dbReference type="Proteomes" id="UP000297700">
    <property type="component" value="Unassembled WGS sequence"/>
</dbReference>
<evidence type="ECO:0000256" key="3">
    <source>
        <dbReference type="ARBA" id="ARBA00022989"/>
    </source>
</evidence>
<feature type="domain" description="TonB C-terminal" evidence="5">
    <location>
        <begin position="78"/>
        <end position="173"/>
    </location>
</feature>
<sequence length="199" mass="21346">MEQLGCRQAGDATRPCELPTAKQTRHAQRLLKSTRPRLIIAAMQMKFSLLAALLGLLATLPAYAQTVASDTQESSINAWKRQVSNRLVSKRIYPRNSPTEGGTAKVLFVLDRTGNLISSALAESTGSGELDAAALAMVEAAAAFPEPPAEIDEDGLRLTAPIVFRAKTTLPWSGSLPPAESAAEQAKVDAKMRSICRRC</sequence>
<name>A0A4Y9NU44_9BRAD</name>
<evidence type="ECO:0000256" key="4">
    <source>
        <dbReference type="ARBA" id="ARBA00023136"/>
    </source>
</evidence>
<evidence type="ECO:0000313" key="6">
    <source>
        <dbReference type="EMBL" id="TFV71509.1"/>
    </source>
</evidence>
<evidence type="ECO:0000259" key="5">
    <source>
        <dbReference type="PROSITE" id="PS52015"/>
    </source>
</evidence>
<protein>
    <submittedName>
        <fullName evidence="6">TonB family protein</fullName>
    </submittedName>
</protein>